<reference evidence="1 2" key="1">
    <citation type="submission" date="2016-10" db="EMBL/GenBank/DDBJ databases">
        <authorList>
            <person name="de Groot N.N."/>
        </authorList>
    </citation>
    <scope>NUCLEOTIDE SEQUENCE [LARGE SCALE GENOMIC DNA]</scope>
    <source>
        <strain evidence="1 2">SP2</strain>
    </source>
</reference>
<accession>A0A1I3QC35</accession>
<dbReference type="Proteomes" id="UP000182829">
    <property type="component" value="Unassembled WGS sequence"/>
</dbReference>
<evidence type="ECO:0000313" key="2">
    <source>
        <dbReference type="Proteomes" id="UP000182829"/>
    </source>
</evidence>
<proteinExistence type="predicted"/>
<dbReference type="AlphaFoldDB" id="A0A1I3QC35"/>
<sequence>MSASRSPGDAGIKNPEEVFELWEDEAEEVLTEEELRLVEE</sequence>
<organism evidence="1 2">
    <name type="scientific">Natronobacterium gregoryi</name>
    <dbReference type="NCBI Taxonomy" id="44930"/>
    <lineage>
        <taxon>Archaea</taxon>
        <taxon>Methanobacteriati</taxon>
        <taxon>Methanobacteriota</taxon>
        <taxon>Stenosarchaea group</taxon>
        <taxon>Halobacteria</taxon>
        <taxon>Halobacteriales</taxon>
        <taxon>Natrialbaceae</taxon>
        <taxon>Natronobacterium</taxon>
    </lineage>
</organism>
<dbReference type="RefSeq" id="WP_015233865.1">
    <property type="nucleotide sequence ID" value="NZ_FORO01000021.1"/>
</dbReference>
<dbReference type="EMBL" id="FORO01000021">
    <property type="protein sequence ID" value="SFJ31260.1"/>
    <property type="molecule type" value="Genomic_DNA"/>
</dbReference>
<evidence type="ECO:0000313" key="1">
    <source>
        <dbReference type="EMBL" id="SFJ31260.1"/>
    </source>
</evidence>
<protein>
    <submittedName>
        <fullName evidence="1">Uncharacterized protein</fullName>
    </submittedName>
</protein>
<name>A0A1I3QC35_9EURY</name>
<dbReference type="GeneID" id="80368001"/>
<gene>
    <name evidence="1" type="ORF">SAMN05443661_12166</name>
</gene>